<dbReference type="InterPro" id="IPR030947">
    <property type="entry name" value="EcfA_1"/>
</dbReference>
<evidence type="ECO:0000256" key="7">
    <source>
        <dbReference type="ARBA" id="ARBA00022967"/>
    </source>
</evidence>
<dbReference type="InterPro" id="IPR027417">
    <property type="entry name" value="P-loop_NTPase"/>
</dbReference>
<dbReference type="InterPro" id="IPR003439">
    <property type="entry name" value="ABC_transporter-like_ATP-bd"/>
</dbReference>
<dbReference type="InterPro" id="IPR050095">
    <property type="entry name" value="ECF_ABC_transporter_ATP-bd"/>
</dbReference>
<dbReference type="GO" id="GO:0043190">
    <property type="term" value="C:ATP-binding cassette (ABC) transporter complex"/>
    <property type="evidence" value="ECO:0007669"/>
    <property type="project" value="TreeGrafter"/>
</dbReference>
<evidence type="ECO:0000256" key="8">
    <source>
        <dbReference type="ARBA" id="ARBA00023136"/>
    </source>
</evidence>
<evidence type="ECO:0000256" key="4">
    <source>
        <dbReference type="ARBA" id="ARBA00022475"/>
    </source>
</evidence>
<dbReference type="AlphaFoldDB" id="A0A413KHZ6"/>
<dbReference type="PROSITE" id="PS50893">
    <property type="entry name" value="ABC_TRANSPORTER_2"/>
    <property type="match status" value="1"/>
</dbReference>
<dbReference type="EMBL" id="QRWZ01000014">
    <property type="protein sequence ID" value="RGT59726.1"/>
    <property type="molecule type" value="Genomic_DNA"/>
</dbReference>
<proteinExistence type="inferred from homology"/>
<dbReference type="PROSITE" id="PS00211">
    <property type="entry name" value="ABC_TRANSPORTER_1"/>
    <property type="match status" value="1"/>
</dbReference>
<evidence type="ECO:0000256" key="3">
    <source>
        <dbReference type="ARBA" id="ARBA00022448"/>
    </source>
</evidence>
<dbReference type="GO" id="GO:0005524">
    <property type="term" value="F:ATP binding"/>
    <property type="evidence" value="ECO:0007669"/>
    <property type="project" value="UniProtKB-KW"/>
</dbReference>
<evidence type="ECO:0000313" key="9">
    <source>
        <dbReference type="EMBL" id="RGT59726.1"/>
    </source>
</evidence>
<keyword evidence="5" id="KW-0547">Nucleotide-binding</keyword>
<dbReference type="InterPro" id="IPR003593">
    <property type="entry name" value="AAA+_ATPase"/>
</dbReference>
<keyword evidence="3" id="KW-0813">Transport</keyword>
<gene>
    <name evidence="9" type="ORF">DWX18_08825</name>
</gene>
<dbReference type="NCBIfam" id="NF010156">
    <property type="entry name" value="PRK13635.1"/>
    <property type="match status" value="1"/>
</dbReference>
<evidence type="ECO:0000313" key="10">
    <source>
        <dbReference type="Proteomes" id="UP000284046"/>
    </source>
</evidence>
<comment type="caution">
    <text evidence="9">The sequence shown here is derived from an EMBL/GenBank/DDBJ whole genome shotgun (WGS) entry which is preliminary data.</text>
</comment>
<reference evidence="9 10" key="1">
    <citation type="submission" date="2018-08" db="EMBL/GenBank/DDBJ databases">
        <title>A genome reference for cultivated species of the human gut microbiota.</title>
        <authorList>
            <person name="Zou Y."/>
            <person name="Xue W."/>
            <person name="Luo G."/>
        </authorList>
    </citation>
    <scope>NUCLEOTIDE SEQUENCE [LARGE SCALE GENOMIC DNA]</scope>
    <source>
        <strain evidence="9 10">AF18-38</strain>
    </source>
</reference>
<dbReference type="InterPro" id="IPR015856">
    <property type="entry name" value="ABC_transpr_CbiO/EcfA_su"/>
</dbReference>
<dbReference type="CDD" id="cd03225">
    <property type="entry name" value="ABC_cobalt_CbiO_domain1"/>
    <property type="match status" value="1"/>
</dbReference>
<keyword evidence="4" id="KW-1003">Cell membrane</keyword>
<dbReference type="Proteomes" id="UP000284046">
    <property type="component" value="Unassembled WGS sequence"/>
</dbReference>
<dbReference type="NCBIfam" id="TIGR04520">
    <property type="entry name" value="ECF_ATPase_1"/>
    <property type="match status" value="1"/>
</dbReference>
<dbReference type="Pfam" id="PF00005">
    <property type="entry name" value="ABC_tran"/>
    <property type="match status" value="1"/>
</dbReference>
<dbReference type="GO" id="GO:0042626">
    <property type="term" value="F:ATPase-coupled transmembrane transporter activity"/>
    <property type="evidence" value="ECO:0007669"/>
    <property type="project" value="TreeGrafter"/>
</dbReference>
<dbReference type="NCBIfam" id="NF010167">
    <property type="entry name" value="PRK13648.1"/>
    <property type="match status" value="1"/>
</dbReference>
<evidence type="ECO:0000256" key="5">
    <source>
        <dbReference type="ARBA" id="ARBA00022741"/>
    </source>
</evidence>
<sequence length="292" mass="33133">MITSKEVLISLKTHLDNMKNIIEVQHLKYKYDNHVDSYILKDVTFHVKQGEWLSIVGHNGSGKSTTIRLIDGLLEAESGEIIIDGDKLTFENIWEKRRHIGMVFQNPDNQFVGATVEDDVAFGLENQGMDYQTMFDRVQEALDIVGMQDFKEREPARLSGGQKQRVAIAGVVALRPDIIILDEATSMLDPEGRLELIQTVKKIKDRHGMTVISITHDLDEVALSDRVLVMKEGQVESTSTPSELFSRVDLEDLGLDEPFTNQVKATLLDSGFQLPERYLTEKKLQDYLWESL</sequence>
<dbReference type="FunFam" id="3.40.50.300:FF:000224">
    <property type="entry name" value="Energy-coupling factor transporter ATP-binding protein EcfA"/>
    <property type="match status" value="1"/>
</dbReference>
<dbReference type="GO" id="GO:0032217">
    <property type="term" value="F:riboflavin transmembrane transporter activity"/>
    <property type="evidence" value="ECO:0007669"/>
    <property type="project" value="UniProtKB-ARBA"/>
</dbReference>
<accession>A0A413KHZ6</accession>
<dbReference type="Gene3D" id="3.40.50.300">
    <property type="entry name" value="P-loop containing nucleotide triphosphate hydrolases"/>
    <property type="match status" value="1"/>
</dbReference>
<evidence type="ECO:0000256" key="6">
    <source>
        <dbReference type="ARBA" id="ARBA00022840"/>
    </source>
</evidence>
<dbReference type="GO" id="GO:0016887">
    <property type="term" value="F:ATP hydrolysis activity"/>
    <property type="evidence" value="ECO:0007669"/>
    <property type="project" value="InterPro"/>
</dbReference>
<name>A0A413KHZ6_STRAP</name>
<protein>
    <submittedName>
        <fullName evidence="9">Energy-coupling factor transporter ATPase</fullName>
    </submittedName>
</protein>
<evidence type="ECO:0000256" key="1">
    <source>
        <dbReference type="ARBA" id="ARBA00004202"/>
    </source>
</evidence>
<dbReference type="SUPFAM" id="SSF52540">
    <property type="entry name" value="P-loop containing nucleoside triphosphate hydrolases"/>
    <property type="match status" value="1"/>
</dbReference>
<dbReference type="PANTHER" id="PTHR43553">
    <property type="entry name" value="HEAVY METAL TRANSPORTER"/>
    <property type="match status" value="1"/>
</dbReference>
<comment type="subcellular location">
    <subcellularLocation>
        <location evidence="1">Cell membrane</location>
        <topology evidence="1">Peripheral membrane protein</topology>
    </subcellularLocation>
</comment>
<keyword evidence="8" id="KW-0472">Membrane</keyword>
<keyword evidence="6" id="KW-0067">ATP-binding</keyword>
<organism evidence="9 10">
    <name type="scientific">Streptococcus anginosus</name>
    <dbReference type="NCBI Taxonomy" id="1328"/>
    <lineage>
        <taxon>Bacteria</taxon>
        <taxon>Bacillati</taxon>
        <taxon>Bacillota</taxon>
        <taxon>Bacilli</taxon>
        <taxon>Lactobacillales</taxon>
        <taxon>Streptococcaceae</taxon>
        <taxon>Streptococcus</taxon>
        <taxon>Streptococcus anginosus group</taxon>
    </lineage>
</organism>
<dbReference type="PANTHER" id="PTHR43553:SF24">
    <property type="entry name" value="ENERGY-COUPLING FACTOR TRANSPORTER ATP-BINDING PROTEIN ECFA1"/>
    <property type="match status" value="1"/>
</dbReference>
<dbReference type="InterPro" id="IPR017871">
    <property type="entry name" value="ABC_transporter-like_CS"/>
</dbReference>
<dbReference type="SMART" id="SM00382">
    <property type="entry name" value="AAA"/>
    <property type="match status" value="1"/>
</dbReference>
<evidence type="ECO:0000256" key="2">
    <source>
        <dbReference type="ARBA" id="ARBA00005417"/>
    </source>
</evidence>
<comment type="similarity">
    <text evidence="2">Belongs to the ABC transporter superfamily.</text>
</comment>
<keyword evidence="7" id="KW-1278">Translocase</keyword>